<dbReference type="Pfam" id="PF02825">
    <property type="entry name" value="WWE"/>
    <property type="match status" value="1"/>
</dbReference>
<comment type="caution">
    <text evidence="2">The sequence shown here is derived from an EMBL/GenBank/DDBJ whole genome shotgun (WGS) entry which is preliminary data.</text>
</comment>
<sequence length="1302" mass="146398">MAGAVRSTTCDPSDPEWAVHLISPAPILDGEKVRAACLVPSSLPRLSSASKAPWLVPIDVGLAKQQDLDPQQIFDRQMSSWFICGGLAQLSPGLHRQVAEVDVRPLFWNVCSDYHAADVMLCLVFPDPTIGHRVLKSCTSLSVVKGPTEDMNTVRASKDAMYTLKTWATQLDVTRVDDSMNCYGKIVAVHQQMQKDLQEAAQDMPGSSGFLAENLEKLHRSSYLERSTIAEGVATRCTISGLPVLALPDELTGTGNTAMQASLESFFEEYREKIVSMDKKHLEASLRYIDIGQTVASNPDDDHRLLCDYNSAVGRLCPLDDFMVESQLNRVRDLGSIITAFPLNQPGESGQQVRYISMGPGVVAENATDGKTYRFIQNVEAHDPYAEPAKLQSFFEEMGIPWIEDMGQRKASLLDLYMNNQRLYEEVNLALWKDDEVLLRRLAPYIRALRSLFERPQQDEIEGFEFFGAAGQVVERRMQLDEDQIDLYLLEQRVCWPHFALARVMDPPQEVKLKDLKNDDRSGESAPEGTAVRVVFDGDLPNAGYVPAEIHALSRPQHPHERVVMFPPHCMFRIENVDGCKTYKDDPNKWTINLALDSVPSVWKLIREKDWQRFREWADAHPELVNSHGSLGSIICEVARSLASEPRQLAEDPVEVCLSRGAQANEVDKDGKTALSILASEAPGQVKQSDTNVGSAVVRLLEFGAHPVEGVDASSIDFSYRHVNWQYWHDTVQVNGKPSGWYPFSRKASDTLESQYQAWLLRGELGAASDCNVRSGDHEYRVWFKEMKQQKQQKSGSGKERRVRRVPKGLDEREDFQVKADFESMLRVLQISLCEGTQEAAERLQHDVSDPGLKQALEAIAEASDDDDEALKDGLQQFDDAIAHVSASHAAADGSEPGSTQDAHVIEEERCTEELQSFRRTAKNLHDSLAIGWEDRGKARNLIRAVANDPSAPLETDFLAESQMTVSNVEVFDNGGKLNAAFRVTLSWQNSSPGVRTDLDMHMKCPECKKEVYYNFKKCRCAEERRRLWLDVDMQGEKDDSTENMTVDQPSAKGYELRVRLYSGEPVPFTVLVRRAGYPDREYYNLGPHKREMEMMSIFSASMDEKGDLQLKSDFPFEQQRWEPLPPQETSSSAAERPVRRRSSQLLKLPGPRSHLLISGRFNSDEKMEYMKRVKELLDDQGVPTFMVEAQGAGDSFGDKTMLGLYQAKALVAFCTADYGAKTGAQYETYLELRYAHQKDLPIIAVQLCDTFPPKPNDLAGQAQNDFVFRSDIIRIMDVGMSSPEKVASDIHQAWVRRIQKI</sequence>
<reference evidence="2 3" key="1">
    <citation type="submission" date="2016-02" db="EMBL/GenBank/DDBJ databases">
        <title>Genome analysis of coral dinoflagellate symbionts highlights evolutionary adaptations to a symbiotic lifestyle.</title>
        <authorList>
            <person name="Aranda M."/>
            <person name="Li Y."/>
            <person name="Liew Y.J."/>
            <person name="Baumgarten S."/>
            <person name="Simakov O."/>
            <person name="Wilson M."/>
            <person name="Piel J."/>
            <person name="Ashoor H."/>
            <person name="Bougouffa S."/>
            <person name="Bajic V.B."/>
            <person name="Ryu T."/>
            <person name="Ravasi T."/>
            <person name="Bayer T."/>
            <person name="Micklem G."/>
            <person name="Kim H."/>
            <person name="Bhak J."/>
            <person name="Lajeunesse T.C."/>
            <person name="Voolstra C.R."/>
        </authorList>
    </citation>
    <scope>NUCLEOTIDE SEQUENCE [LARGE SCALE GENOMIC DNA]</scope>
    <source>
        <strain evidence="2 3">CCMP2467</strain>
    </source>
</reference>
<evidence type="ECO:0000256" key="1">
    <source>
        <dbReference type="SAM" id="MobiDB-lite"/>
    </source>
</evidence>
<dbReference type="SUPFAM" id="SSF117839">
    <property type="entry name" value="WWE domain"/>
    <property type="match status" value="1"/>
</dbReference>
<dbReference type="Gene3D" id="3.30.720.50">
    <property type="match status" value="1"/>
</dbReference>
<dbReference type="EMBL" id="LSRX01000524">
    <property type="protein sequence ID" value="OLP94862.1"/>
    <property type="molecule type" value="Genomic_DNA"/>
</dbReference>
<dbReference type="Proteomes" id="UP000186817">
    <property type="component" value="Unassembled WGS sequence"/>
</dbReference>
<proteinExistence type="predicted"/>
<gene>
    <name evidence="2" type="ORF">AK812_SmicGene23070</name>
</gene>
<dbReference type="PROSITE" id="PS50918">
    <property type="entry name" value="WWE"/>
    <property type="match status" value="1"/>
</dbReference>
<name>A0A1Q9DI53_SYMMI</name>
<dbReference type="OrthoDB" id="423533at2759"/>
<evidence type="ECO:0000313" key="2">
    <source>
        <dbReference type="EMBL" id="OLP94862.1"/>
    </source>
</evidence>
<dbReference type="InterPro" id="IPR037197">
    <property type="entry name" value="WWE_dom_sf"/>
</dbReference>
<keyword evidence="3" id="KW-1185">Reference proteome</keyword>
<protein>
    <submittedName>
        <fullName evidence="2">Uncharacterized protein</fullName>
    </submittedName>
</protein>
<dbReference type="InterPro" id="IPR004170">
    <property type="entry name" value="WWE_dom"/>
</dbReference>
<dbReference type="Gene3D" id="3.90.176.10">
    <property type="entry name" value="Toxin ADP-ribosyltransferase, Chain A, domain 1"/>
    <property type="match status" value="1"/>
</dbReference>
<feature type="region of interest" description="Disordered" evidence="1">
    <location>
        <begin position="1122"/>
        <end position="1145"/>
    </location>
</feature>
<evidence type="ECO:0000313" key="3">
    <source>
        <dbReference type="Proteomes" id="UP000186817"/>
    </source>
</evidence>
<organism evidence="2 3">
    <name type="scientific">Symbiodinium microadriaticum</name>
    <name type="common">Dinoflagellate</name>
    <name type="synonym">Zooxanthella microadriatica</name>
    <dbReference type="NCBI Taxonomy" id="2951"/>
    <lineage>
        <taxon>Eukaryota</taxon>
        <taxon>Sar</taxon>
        <taxon>Alveolata</taxon>
        <taxon>Dinophyceae</taxon>
        <taxon>Suessiales</taxon>
        <taxon>Symbiodiniaceae</taxon>
        <taxon>Symbiodinium</taxon>
    </lineage>
</organism>
<accession>A0A1Q9DI53</accession>